<dbReference type="Proteomes" id="UP000249402">
    <property type="component" value="Unassembled WGS sequence"/>
</dbReference>
<dbReference type="Gene3D" id="3.90.1140.10">
    <property type="entry name" value="Cyclic phosphodiesterase"/>
    <property type="match status" value="1"/>
</dbReference>
<dbReference type="Pfam" id="PF10469">
    <property type="entry name" value="AKAP7_NLS"/>
    <property type="match status" value="1"/>
</dbReference>
<dbReference type="InterPro" id="IPR019510">
    <property type="entry name" value="AKAP7-like_phosphoesterase"/>
</dbReference>
<keyword evidence="4" id="KW-1185">Reference proteome</keyword>
<dbReference type="GO" id="GO:0005634">
    <property type="term" value="C:nucleus"/>
    <property type="evidence" value="ECO:0007669"/>
    <property type="project" value="TreeGrafter"/>
</dbReference>
<feature type="region of interest" description="Disordered" evidence="1">
    <location>
        <begin position="200"/>
        <end position="228"/>
    </location>
</feature>
<dbReference type="AlphaFoldDB" id="A0A395H8N3"/>
<feature type="compositionally biased region" description="Gly residues" evidence="1">
    <location>
        <begin position="203"/>
        <end position="224"/>
    </location>
</feature>
<evidence type="ECO:0000256" key="1">
    <source>
        <dbReference type="SAM" id="MobiDB-lite"/>
    </source>
</evidence>
<dbReference type="STRING" id="1448316.A0A395H8N3"/>
<dbReference type="PANTHER" id="PTHR13360:SF1">
    <property type="entry name" value="ACTIVATING SIGNAL COINTEGRATOR 1 COMPLEX SUBUNIT 1"/>
    <property type="match status" value="1"/>
</dbReference>
<dbReference type="OrthoDB" id="277832at2759"/>
<proteinExistence type="predicted"/>
<name>A0A395H8N3_9EURO</name>
<dbReference type="GO" id="GO:0006307">
    <property type="term" value="P:DNA alkylation repair"/>
    <property type="evidence" value="ECO:0007669"/>
    <property type="project" value="InterPro"/>
</dbReference>
<evidence type="ECO:0000313" key="3">
    <source>
        <dbReference type="EMBL" id="RAL03996.1"/>
    </source>
</evidence>
<protein>
    <recommendedName>
        <fullName evidence="2">A-kinase anchor protein 7-like phosphoesterase domain-containing protein</fullName>
    </recommendedName>
</protein>
<accession>A0A395H8N3</accession>
<sequence>MSAPKKEKRPPLTHFLCLPLINTTSLPQLESSLAAFKASIPSLPPPDPSHHHPLKPLPPPQPLIPPSAHRPVGTLHLTLGVMSLPTPERLTEALDFLQTLDLISMLRDSSPSTISTTTPNETPDPTPEPLLISLKSLHALPRGKAATVLHASPVDPTSRLYPFCVKLRDAFLEAGFLVPEAKKRKLLLHATVVNTIYVKGRPGRGGGGGHGRGRGGKVPAGGGGGKRKEQYSFDARGLLAQYRGYSSGVEGEIGGSDTVGEGETGSEDGEGSQLGEGENEEKAFVWARDFPIEAVTICEMGAKKLEPDLGGEDGGMNARLGEKYRVVGEKSLLF</sequence>
<dbReference type="PANTHER" id="PTHR13360">
    <property type="entry name" value="ACTIVATING SIGNAL COINTEGRATOR 1 COMPLEX SUBUNIT 1"/>
    <property type="match status" value="1"/>
</dbReference>
<feature type="region of interest" description="Disordered" evidence="1">
    <location>
        <begin position="40"/>
        <end position="60"/>
    </location>
</feature>
<dbReference type="RefSeq" id="XP_025578323.1">
    <property type="nucleotide sequence ID" value="XM_025715458.1"/>
</dbReference>
<gene>
    <name evidence="3" type="ORF">BO80DRAFT_348410</name>
</gene>
<dbReference type="GO" id="GO:0006355">
    <property type="term" value="P:regulation of DNA-templated transcription"/>
    <property type="evidence" value="ECO:0007669"/>
    <property type="project" value="TreeGrafter"/>
</dbReference>
<evidence type="ECO:0000259" key="2">
    <source>
        <dbReference type="Pfam" id="PF10469"/>
    </source>
</evidence>
<organism evidence="3 4">
    <name type="scientific">Aspergillus ibericus CBS 121593</name>
    <dbReference type="NCBI Taxonomy" id="1448316"/>
    <lineage>
        <taxon>Eukaryota</taxon>
        <taxon>Fungi</taxon>
        <taxon>Dikarya</taxon>
        <taxon>Ascomycota</taxon>
        <taxon>Pezizomycotina</taxon>
        <taxon>Eurotiomycetes</taxon>
        <taxon>Eurotiomycetidae</taxon>
        <taxon>Eurotiales</taxon>
        <taxon>Aspergillaceae</taxon>
        <taxon>Aspergillus</taxon>
        <taxon>Aspergillus subgen. Circumdati</taxon>
    </lineage>
</organism>
<reference evidence="3 4" key="1">
    <citation type="submission" date="2018-02" db="EMBL/GenBank/DDBJ databases">
        <title>The genomes of Aspergillus section Nigri reveals drivers in fungal speciation.</title>
        <authorList>
            <consortium name="DOE Joint Genome Institute"/>
            <person name="Vesth T.C."/>
            <person name="Nybo J."/>
            <person name="Theobald S."/>
            <person name="Brandl J."/>
            <person name="Frisvad J.C."/>
            <person name="Nielsen K.F."/>
            <person name="Lyhne E.K."/>
            <person name="Kogle M.E."/>
            <person name="Kuo A."/>
            <person name="Riley R."/>
            <person name="Clum A."/>
            <person name="Nolan M."/>
            <person name="Lipzen A."/>
            <person name="Salamov A."/>
            <person name="Henrissat B."/>
            <person name="Wiebenga A."/>
            <person name="De vries R.P."/>
            <person name="Grigoriev I.V."/>
            <person name="Mortensen U.H."/>
            <person name="Andersen M.R."/>
            <person name="Baker S.E."/>
        </authorList>
    </citation>
    <scope>NUCLEOTIDE SEQUENCE [LARGE SCALE GENOMIC DNA]</scope>
    <source>
        <strain evidence="3 4">CBS 121593</strain>
    </source>
</reference>
<feature type="region of interest" description="Disordered" evidence="1">
    <location>
        <begin position="249"/>
        <end position="280"/>
    </location>
</feature>
<dbReference type="GeneID" id="37220323"/>
<feature type="domain" description="A-kinase anchor protein 7-like phosphoesterase" evidence="2">
    <location>
        <begin position="13"/>
        <end position="245"/>
    </location>
</feature>
<dbReference type="VEuPathDB" id="FungiDB:BO80DRAFT_348410"/>
<dbReference type="EMBL" id="KZ824425">
    <property type="protein sequence ID" value="RAL03996.1"/>
    <property type="molecule type" value="Genomic_DNA"/>
</dbReference>
<dbReference type="InterPro" id="IPR009210">
    <property type="entry name" value="ASCC1"/>
</dbReference>
<evidence type="ECO:0000313" key="4">
    <source>
        <dbReference type="Proteomes" id="UP000249402"/>
    </source>
</evidence>